<name>A0A1A8BKJ4_NOTKA</name>
<evidence type="ECO:0000256" key="1">
    <source>
        <dbReference type="SAM" id="MobiDB-lite"/>
    </source>
</evidence>
<reference evidence="2" key="2">
    <citation type="submission" date="2016-06" db="EMBL/GenBank/DDBJ databases">
        <title>The genome of a short-lived fish provides insights into sex chromosome evolution and the genetic control of aging.</title>
        <authorList>
            <person name="Reichwald K."/>
            <person name="Felder M."/>
            <person name="Petzold A."/>
            <person name="Koch P."/>
            <person name="Groth M."/>
            <person name="Platzer M."/>
        </authorList>
    </citation>
    <scope>NUCLEOTIDE SEQUENCE</scope>
    <source>
        <tissue evidence="2">Brain</tissue>
    </source>
</reference>
<proteinExistence type="predicted"/>
<feature type="compositionally biased region" description="Low complexity" evidence="1">
    <location>
        <begin position="97"/>
        <end position="111"/>
    </location>
</feature>
<dbReference type="AlphaFoldDB" id="A0A1A8BKJ4"/>
<feature type="region of interest" description="Disordered" evidence="1">
    <location>
        <begin position="84"/>
        <end position="116"/>
    </location>
</feature>
<evidence type="ECO:0000313" key="2">
    <source>
        <dbReference type="EMBL" id="SBP67146.1"/>
    </source>
</evidence>
<accession>A0A1A8BKJ4</accession>
<organism evidence="2">
    <name type="scientific">Nothobranchius kadleci</name>
    <name type="common">African annual killifish</name>
    <dbReference type="NCBI Taxonomy" id="1051664"/>
    <lineage>
        <taxon>Eukaryota</taxon>
        <taxon>Metazoa</taxon>
        <taxon>Chordata</taxon>
        <taxon>Craniata</taxon>
        <taxon>Vertebrata</taxon>
        <taxon>Euteleostomi</taxon>
        <taxon>Actinopterygii</taxon>
        <taxon>Neopterygii</taxon>
        <taxon>Teleostei</taxon>
        <taxon>Neoteleostei</taxon>
        <taxon>Acanthomorphata</taxon>
        <taxon>Ovalentaria</taxon>
        <taxon>Atherinomorphae</taxon>
        <taxon>Cyprinodontiformes</taxon>
        <taxon>Nothobranchiidae</taxon>
        <taxon>Nothobranchius</taxon>
    </lineage>
</organism>
<dbReference type="PANTHER" id="PTHR31025">
    <property type="entry name" value="SI:CH211-196P9.1-RELATED"/>
    <property type="match status" value="1"/>
</dbReference>
<feature type="compositionally biased region" description="Polar residues" evidence="1">
    <location>
        <begin position="85"/>
        <end position="94"/>
    </location>
</feature>
<dbReference type="PANTHER" id="PTHR31025:SF27">
    <property type="entry name" value="SI:CH211-193K19.2-RELATED"/>
    <property type="match status" value="1"/>
</dbReference>
<gene>
    <name evidence="2" type="primary">SI:DKEY-88L16.2</name>
</gene>
<sequence length="341" mass="38636">MLFRVIVSPDNIRRVDISESLCSVEHLKNILQERLELAGDILIQFEDPDFGNELCNLTDIKELPKDKAVLKILYQGAIQQRDESASSISSTPSLNDLLPSTSTSRSSTLHLTQRDSGMENTFSMRRKEIVGKQPFVSDVMNRWLALFFEEQICAEFFRVTRVELMKTFLSSLDEHSAQLIKLYRSRSGKLEKELKNLLDIFDEKTTDVLEYRKSTALRGLPLYLKEQSDGFLKTCLDTDPVDVAVQGMELGILTVVEDDVGTVNSFPTTRSIALIVEEQIVLDDISSFPTAFALLFGLIYALNLDYPKNLRYTFEVIQKVFLNLGTDCSARVQALKNSLLK</sequence>
<reference evidence="2" key="1">
    <citation type="submission" date="2016-05" db="EMBL/GenBank/DDBJ databases">
        <authorList>
            <person name="Lavstsen T."/>
            <person name="Jespersen J.S."/>
        </authorList>
    </citation>
    <scope>NUCLEOTIDE SEQUENCE</scope>
    <source>
        <tissue evidence="2">Brain</tissue>
    </source>
</reference>
<dbReference type="EMBL" id="HADZ01003205">
    <property type="protein sequence ID" value="SBP67146.1"/>
    <property type="molecule type" value="Transcribed_RNA"/>
</dbReference>
<protein>
    <submittedName>
        <fullName evidence="2">Si:dkey-88l16.2</fullName>
    </submittedName>
</protein>